<dbReference type="Pfam" id="PF07457">
    <property type="entry name" value="DUF1516"/>
    <property type="match status" value="1"/>
</dbReference>
<name>A0A1Z5IA90_9LACO</name>
<feature type="transmembrane region" description="Helical" evidence="5">
    <location>
        <begin position="34"/>
        <end position="52"/>
    </location>
</feature>
<evidence type="ECO:0000256" key="5">
    <source>
        <dbReference type="SAM" id="Phobius"/>
    </source>
</evidence>
<keyword evidence="3 5" id="KW-1133">Transmembrane helix</keyword>
<keyword evidence="1" id="KW-1003">Cell membrane</keyword>
<comment type="caution">
    <text evidence="6">The sequence shown here is derived from an EMBL/GenBank/DDBJ whole genome shotgun (WGS) entry which is preliminary data.</text>
</comment>
<evidence type="ECO:0000256" key="1">
    <source>
        <dbReference type="ARBA" id="ARBA00022475"/>
    </source>
</evidence>
<dbReference type="InterPro" id="IPR010899">
    <property type="entry name" value="UPF0344"/>
</dbReference>
<evidence type="ECO:0000313" key="7">
    <source>
        <dbReference type="Proteomes" id="UP000198374"/>
    </source>
</evidence>
<protein>
    <recommendedName>
        <fullName evidence="8">DUF1516 family protein</fullName>
    </recommendedName>
</protein>
<reference evidence="6 7" key="1">
    <citation type="submission" date="2015-11" db="EMBL/GenBank/DDBJ databases">
        <title>Draft genome sequences of new species of the genus Lactobacillus isolated from orchardgrass silage.</title>
        <authorList>
            <person name="Tohno M."/>
            <person name="Tanizawa Y."/>
            <person name="Arita M."/>
        </authorList>
    </citation>
    <scope>NUCLEOTIDE SEQUENCE [LARGE SCALE GENOMIC DNA]</scope>
    <source>
        <strain evidence="6 7">IWT30</strain>
    </source>
</reference>
<keyword evidence="4 5" id="KW-0472">Membrane</keyword>
<accession>A0A1Z5IA90</accession>
<sequence length="115" mass="12767">MWLTIYFISLILLIPITAIGLNRTSEKRISQWLIIDRFVYLLMACATVVLMIRTFSHAPLLVSCKGLLAVSVVVLIEVAFGRKQEHNLSIAWTIIISLAILLTATVGIVTTLNSI</sequence>
<proteinExistence type="predicted"/>
<feature type="transmembrane region" description="Helical" evidence="5">
    <location>
        <begin position="58"/>
        <end position="78"/>
    </location>
</feature>
<keyword evidence="2 5" id="KW-0812">Transmembrane</keyword>
<evidence type="ECO:0000256" key="4">
    <source>
        <dbReference type="ARBA" id="ARBA00023136"/>
    </source>
</evidence>
<evidence type="ECO:0000256" key="3">
    <source>
        <dbReference type="ARBA" id="ARBA00022989"/>
    </source>
</evidence>
<gene>
    <name evidence="6" type="ORF">IWT30_00494</name>
</gene>
<dbReference type="AlphaFoldDB" id="A0A1Z5IA90"/>
<dbReference type="EMBL" id="BCMF01000002">
    <property type="protein sequence ID" value="GAW98548.1"/>
    <property type="molecule type" value="Genomic_DNA"/>
</dbReference>
<evidence type="ECO:0000256" key="2">
    <source>
        <dbReference type="ARBA" id="ARBA00022692"/>
    </source>
</evidence>
<feature type="transmembrane region" description="Helical" evidence="5">
    <location>
        <begin position="90"/>
        <end position="112"/>
    </location>
</feature>
<organism evidence="6 7">
    <name type="scientific">Secundilactobacillus mixtipabuli</name>
    <dbReference type="NCBI Taxonomy" id="1435342"/>
    <lineage>
        <taxon>Bacteria</taxon>
        <taxon>Bacillati</taxon>
        <taxon>Bacillota</taxon>
        <taxon>Bacilli</taxon>
        <taxon>Lactobacillales</taxon>
        <taxon>Lactobacillaceae</taxon>
        <taxon>Secundilactobacillus</taxon>
    </lineage>
</organism>
<evidence type="ECO:0000313" key="6">
    <source>
        <dbReference type="EMBL" id="GAW98548.1"/>
    </source>
</evidence>
<keyword evidence="7" id="KW-1185">Reference proteome</keyword>
<feature type="transmembrane region" description="Helical" evidence="5">
    <location>
        <begin position="6"/>
        <end position="22"/>
    </location>
</feature>
<dbReference type="Proteomes" id="UP000198374">
    <property type="component" value="Unassembled WGS sequence"/>
</dbReference>
<evidence type="ECO:0008006" key="8">
    <source>
        <dbReference type="Google" id="ProtNLM"/>
    </source>
</evidence>